<evidence type="ECO:0000313" key="2">
    <source>
        <dbReference type="Proteomes" id="UP001153332"/>
    </source>
</evidence>
<evidence type="ECO:0000313" key="1">
    <source>
        <dbReference type="EMBL" id="KAJ8132053.1"/>
    </source>
</evidence>
<reference evidence="1" key="1">
    <citation type="submission" date="2022-12" db="EMBL/GenBank/DDBJ databases">
        <title>Genome Sequence of Lasiodiplodia mahajangana.</title>
        <authorList>
            <person name="Buettner E."/>
        </authorList>
    </citation>
    <scope>NUCLEOTIDE SEQUENCE</scope>
    <source>
        <strain evidence="1">VT137</strain>
    </source>
</reference>
<protein>
    <submittedName>
        <fullName evidence="1">Uncharacterized protein</fullName>
    </submittedName>
</protein>
<dbReference type="Proteomes" id="UP001153332">
    <property type="component" value="Unassembled WGS sequence"/>
</dbReference>
<dbReference type="EMBL" id="JAPUUL010000187">
    <property type="protein sequence ID" value="KAJ8132053.1"/>
    <property type="molecule type" value="Genomic_DNA"/>
</dbReference>
<accession>A0ACC2JXW9</accession>
<keyword evidence="2" id="KW-1185">Reference proteome</keyword>
<organism evidence="1 2">
    <name type="scientific">Lasiodiplodia mahajangana</name>
    <dbReference type="NCBI Taxonomy" id="1108764"/>
    <lineage>
        <taxon>Eukaryota</taxon>
        <taxon>Fungi</taxon>
        <taxon>Dikarya</taxon>
        <taxon>Ascomycota</taxon>
        <taxon>Pezizomycotina</taxon>
        <taxon>Dothideomycetes</taxon>
        <taxon>Dothideomycetes incertae sedis</taxon>
        <taxon>Botryosphaeriales</taxon>
        <taxon>Botryosphaeriaceae</taxon>
        <taxon>Lasiodiplodia</taxon>
    </lineage>
</organism>
<comment type="caution">
    <text evidence="1">The sequence shown here is derived from an EMBL/GenBank/DDBJ whole genome shotgun (WGS) entry which is preliminary data.</text>
</comment>
<gene>
    <name evidence="1" type="ORF">O1611_g1574</name>
</gene>
<sequence length="184" mass="20068">MPCIPTFAEVGNLSQRSSPASVGTNPTNTFISISTTVDSKLRPTQLRTELPACLLIYTTLYILDPTTNDHIRPRPIAQEIVPVRADQPICPAIPPQPRSREDSRQDDDQIEDVKKRVEEKEGILPAQQRLIYAGKQISEGFANTGLAPLHRHDDVKLGEGGVVPDATLHLVLTLRGGASASQDC</sequence>
<proteinExistence type="predicted"/>
<name>A0ACC2JXW9_9PEZI</name>